<protein>
    <submittedName>
        <fullName evidence="9">Lycopene cyclase domain-containing protein</fullName>
    </submittedName>
</protein>
<proteinExistence type="predicted"/>
<dbReference type="EMBL" id="JAVDYI010000001">
    <property type="protein sequence ID" value="MDR7359048.1"/>
    <property type="molecule type" value="Genomic_DNA"/>
</dbReference>
<gene>
    <name evidence="9" type="ORF">J2S64_002739</name>
</gene>
<reference evidence="9 10" key="1">
    <citation type="submission" date="2023-07" db="EMBL/GenBank/DDBJ databases">
        <title>Sequencing the genomes of 1000 actinobacteria strains.</title>
        <authorList>
            <person name="Klenk H.-P."/>
        </authorList>
    </citation>
    <scope>NUCLEOTIDE SEQUENCE [LARGE SCALE GENOMIC DNA]</scope>
    <source>
        <strain evidence="9 10">DSM 20167</strain>
    </source>
</reference>
<dbReference type="InterPro" id="IPR017825">
    <property type="entry name" value="Lycopene_cyclase_dom"/>
</dbReference>
<comment type="subcellular location">
    <subcellularLocation>
        <location evidence="1">Membrane</location>
        <topology evidence="1">Multi-pass membrane protein</topology>
    </subcellularLocation>
</comment>
<feature type="transmembrane region" description="Helical" evidence="8">
    <location>
        <begin position="34"/>
        <end position="57"/>
    </location>
</feature>
<dbReference type="Proteomes" id="UP001183817">
    <property type="component" value="Unassembled WGS sequence"/>
</dbReference>
<comment type="caution">
    <text evidence="9">The sequence shown here is derived from an EMBL/GenBank/DDBJ whole genome shotgun (WGS) entry which is preliminary data.</text>
</comment>
<feature type="transmembrane region" description="Helical" evidence="8">
    <location>
        <begin position="78"/>
        <end position="98"/>
    </location>
</feature>
<keyword evidence="7" id="KW-0413">Isomerase</keyword>
<evidence type="ECO:0000256" key="8">
    <source>
        <dbReference type="SAM" id="Phobius"/>
    </source>
</evidence>
<accession>A0ABU2BK78</accession>
<evidence type="ECO:0000256" key="1">
    <source>
        <dbReference type="ARBA" id="ARBA00004141"/>
    </source>
</evidence>
<evidence type="ECO:0000256" key="2">
    <source>
        <dbReference type="ARBA" id="ARBA00004829"/>
    </source>
</evidence>
<keyword evidence="10" id="KW-1185">Reference proteome</keyword>
<keyword evidence="6 8" id="KW-0472">Membrane</keyword>
<evidence type="ECO:0000313" key="9">
    <source>
        <dbReference type="EMBL" id="MDR7359048.1"/>
    </source>
</evidence>
<sequence length="123" mass="13567">MTYLLILLALIACMAVLDARYRLFVFAQPLPALLALAGGTAMFLLWDVIAIDLGIFLHRDSALMTGVMLGEQLPLEEAFFLLFLCYNTMVLFTGAMAWRARRKAAGTDRHSTATPLPDSKETA</sequence>
<name>A0ABU2BK78_9MICC</name>
<evidence type="ECO:0000256" key="3">
    <source>
        <dbReference type="ARBA" id="ARBA00022692"/>
    </source>
</evidence>
<evidence type="ECO:0000256" key="7">
    <source>
        <dbReference type="ARBA" id="ARBA00023235"/>
    </source>
</evidence>
<evidence type="ECO:0000256" key="6">
    <source>
        <dbReference type="ARBA" id="ARBA00023136"/>
    </source>
</evidence>
<evidence type="ECO:0000256" key="5">
    <source>
        <dbReference type="ARBA" id="ARBA00022989"/>
    </source>
</evidence>
<evidence type="ECO:0000256" key="4">
    <source>
        <dbReference type="ARBA" id="ARBA00022746"/>
    </source>
</evidence>
<keyword evidence="5 8" id="KW-1133">Transmembrane helix</keyword>
<evidence type="ECO:0000313" key="10">
    <source>
        <dbReference type="Proteomes" id="UP001183817"/>
    </source>
</evidence>
<keyword evidence="4" id="KW-0125">Carotenoid biosynthesis</keyword>
<dbReference type="RefSeq" id="WP_302264251.1">
    <property type="nucleotide sequence ID" value="NZ_BAAAWO010000001.1"/>
</dbReference>
<keyword evidence="3 8" id="KW-0812">Transmembrane</keyword>
<dbReference type="NCBIfam" id="TIGR03462">
    <property type="entry name" value="CarR_dom_SF"/>
    <property type="match status" value="1"/>
</dbReference>
<organism evidence="9 10">
    <name type="scientific">Paeniglutamicibacter sulfureus</name>
    <dbReference type="NCBI Taxonomy" id="43666"/>
    <lineage>
        <taxon>Bacteria</taxon>
        <taxon>Bacillati</taxon>
        <taxon>Actinomycetota</taxon>
        <taxon>Actinomycetes</taxon>
        <taxon>Micrococcales</taxon>
        <taxon>Micrococcaceae</taxon>
        <taxon>Paeniglutamicibacter</taxon>
    </lineage>
</organism>
<comment type="pathway">
    <text evidence="2">Carotenoid biosynthesis.</text>
</comment>